<dbReference type="RefSeq" id="WP_279858070.1">
    <property type="nucleotide sequence ID" value="NZ_JARVUX010000007.1"/>
</dbReference>
<dbReference type="NCBIfam" id="TIGR01603">
    <property type="entry name" value="maj_tail_phi13"/>
    <property type="match status" value="1"/>
</dbReference>
<organism evidence="1 2">
    <name type="scientific">Clostridium perfringens</name>
    <dbReference type="NCBI Taxonomy" id="1502"/>
    <lineage>
        <taxon>Bacteria</taxon>
        <taxon>Bacillati</taxon>
        <taxon>Bacillota</taxon>
        <taxon>Clostridia</taxon>
        <taxon>Eubacteriales</taxon>
        <taxon>Clostridiaceae</taxon>
        <taxon>Clostridium</taxon>
    </lineage>
</organism>
<dbReference type="InterPro" id="IPR006490">
    <property type="entry name" value="Maj_tail_phi13"/>
</dbReference>
<gene>
    <name evidence="1" type="ORF">QDQ28_12840</name>
</gene>
<dbReference type="InterPro" id="IPR006724">
    <property type="entry name" value="Phage_TTP"/>
</dbReference>
<evidence type="ECO:0000313" key="1">
    <source>
        <dbReference type="EMBL" id="MDH2337067.1"/>
    </source>
</evidence>
<comment type="caution">
    <text evidence="1">The sequence shown here is derived from an EMBL/GenBank/DDBJ whole genome shotgun (WGS) entry which is preliminary data.</text>
</comment>
<dbReference type="Pfam" id="PF04630">
    <property type="entry name" value="Phage_TTP_1"/>
    <property type="match status" value="1"/>
</dbReference>
<dbReference type="AlphaFoldDB" id="A0AAP4EEH6"/>
<name>A0AAP4EEH6_CLOPF</name>
<evidence type="ECO:0000313" key="2">
    <source>
        <dbReference type="Proteomes" id="UP001222958"/>
    </source>
</evidence>
<sequence>MAEARKKDGCKKCMVAFFDEERREFGVPEAVPGLEQVDYQYTYVEGSNYADNVQNIYVRKPTGANITLTFTDVQSKLGAKLLGKQNKKGGTTTNVKDKPPRVAVLFQETYSDGNYENKVFYNVKFSMDESSVKTAGENIDFTPKTIVGKAIPFFNDTIDGDIDFTMDSGDPEVDQTKLQKFFEKVRFLEEEVS</sequence>
<dbReference type="Proteomes" id="UP001222958">
    <property type="component" value="Unassembled WGS sequence"/>
</dbReference>
<reference evidence="1" key="1">
    <citation type="submission" date="2023-04" db="EMBL/GenBank/DDBJ databases">
        <title>Epidemiological investigation of Clostridium perfringens isolated from cattle.</title>
        <authorList>
            <person name="Tian R."/>
        </authorList>
    </citation>
    <scope>NUCLEOTIDE SEQUENCE</scope>
    <source>
        <strain evidence="1">ZWCP172</strain>
    </source>
</reference>
<protein>
    <submittedName>
        <fullName evidence="1">Phage tail protein</fullName>
    </submittedName>
</protein>
<dbReference type="EMBL" id="JARVUX010000007">
    <property type="protein sequence ID" value="MDH2337067.1"/>
    <property type="molecule type" value="Genomic_DNA"/>
</dbReference>
<accession>A0AAP4EEH6</accession>
<proteinExistence type="predicted"/>